<evidence type="ECO:0000256" key="3">
    <source>
        <dbReference type="ARBA" id="ARBA00023237"/>
    </source>
</evidence>
<keyword evidence="2" id="KW-0472">Membrane</keyword>
<dbReference type="Gene3D" id="2.40.170.20">
    <property type="entry name" value="TonB-dependent receptor, beta-barrel domain"/>
    <property type="match status" value="1"/>
</dbReference>
<dbReference type="GO" id="GO:0009279">
    <property type="term" value="C:cell outer membrane"/>
    <property type="evidence" value="ECO:0007669"/>
    <property type="project" value="UniProtKB-SubCell"/>
</dbReference>
<protein>
    <submittedName>
        <fullName evidence="4">Uncharacterized protein</fullName>
    </submittedName>
</protein>
<comment type="subcellular location">
    <subcellularLocation>
        <location evidence="1">Cell outer membrane</location>
    </subcellularLocation>
</comment>
<dbReference type="InterPro" id="IPR036942">
    <property type="entry name" value="Beta-barrel_TonB_sf"/>
</dbReference>
<keyword evidence="3" id="KW-0998">Cell outer membrane</keyword>
<dbReference type="SUPFAM" id="SSF56935">
    <property type="entry name" value="Porins"/>
    <property type="match status" value="1"/>
</dbReference>
<gene>
    <name evidence="4" type="ORF">STPYR_11601</name>
</gene>
<evidence type="ECO:0000313" key="4">
    <source>
        <dbReference type="EMBL" id="SBV36671.1"/>
    </source>
</evidence>
<name>A0A1Y5Q348_9GAMM</name>
<organism evidence="4">
    <name type="scientific">uncultured Stenotrophomonas sp</name>
    <dbReference type="NCBI Taxonomy" id="165438"/>
    <lineage>
        <taxon>Bacteria</taxon>
        <taxon>Pseudomonadati</taxon>
        <taxon>Pseudomonadota</taxon>
        <taxon>Gammaproteobacteria</taxon>
        <taxon>Lysobacterales</taxon>
        <taxon>Lysobacteraceae</taxon>
        <taxon>Stenotrophomonas</taxon>
        <taxon>environmental samples</taxon>
    </lineage>
</organism>
<evidence type="ECO:0000256" key="2">
    <source>
        <dbReference type="ARBA" id="ARBA00023136"/>
    </source>
</evidence>
<evidence type="ECO:0000256" key="1">
    <source>
        <dbReference type="ARBA" id="ARBA00004442"/>
    </source>
</evidence>
<proteinExistence type="predicted"/>
<dbReference type="EMBL" id="FLTS01000001">
    <property type="protein sequence ID" value="SBV36671.1"/>
    <property type="molecule type" value="Genomic_DNA"/>
</dbReference>
<dbReference type="AlphaFoldDB" id="A0A1Y5Q348"/>
<accession>A0A1Y5Q348</accession>
<sequence>MSRRRAASDIRWTWDAYARVDNLFDRAYAEHLNLAGSADFGFPADPVRINEPGRTFWLKLDYRL</sequence>
<reference evidence="4" key="1">
    <citation type="submission" date="2016-03" db="EMBL/GenBank/DDBJ databases">
        <authorList>
            <person name="Ploux O."/>
        </authorList>
    </citation>
    <scope>NUCLEOTIDE SEQUENCE</scope>
    <source>
        <strain evidence="4">UC10</strain>
    </source>
</reference>